<dbReference type="EMBL" id="CP011542">
    <property type="protein sequence ID" value="AKK04869.1"/>
    <property type="molecule type" value="Genomic_DNA"/>
</dbReference>
<evidence type="ECO:0000313" key="2">
    <source>
        <dbReference type="EMBL" id="AKK04869.1"/>
    </source>
</evidence>
<dbReference type="STRING" id="571915.CMUST_02625"/>
<sequence length="444" mass="47195">MGITPTTKAQVSGHKFLARRIEHGLVFGDIRMIHDPLAKRRRALGFGLAACVLIALGAVALGIFRPAVDPGDAGIIKADTGQLYVRLEDRLHPVPNLVSARLIVGEPVQAKSASAAVIGDIPKAAPIGIGDAPTFMPEIGAKQPSVTAHACHSVPTLTSRLDISQAQLTVVFHSEAAPDTYAPLKPDTAILAEVNNAEWVIHATGRSVLPPPNTETGRAIRRRLGIGPLTPRWQAPPQLVSGIHEEPAITVPREVKEIFKVTGAQQPTYWAKQESGIMSATPLQADILIDSGVPLRVIPGTELGELPDSPHLPPRLPAQLPLPESEITWIDPVGNHICLTDTGGVDMIQLAAEGAQVPKFFGDAIQLSGDTTATHFAGTGWAIGIDTGNGIHVVSAHGRRHQLETPETAPIIGIDTIHTTSWDIVRLLPAGTPLSKEQALRTMY</sequence>
<dbReference type="KEGG" id="cmv:CMUST_02625"/>
<dbReference type="OrthoDB" id="3847604at2"/>
<dbReference type="InterPro" id="IPR007795">
    <property type="entry name" value="T7SS_EccB"/>
</dbReference>
<keyword evidence="3" id="KW-1185">Reference proteome</keyword>
<dbReference type="RefSeq" id="WP_047261206.1">
    <property type="nucleotide sequence ID" value="NZ_CP011542.1"/>
</dbReference>
<reference evidence="2 3" key="1">
    <citation type="journal article" date="2015" name="Genome Announc.">
        <title>Complete Genome Sequence of the Type Strain Corynebacterium mustelae DSM 45274, Isolated from Various Tissues of a Male Ferret with Lethal Sepsis.</title>
        <authorList>
            <person name="Ruckert C."/>
            <person name="Eimer J."/>
            <person name="Winkler A."/>
            <person name="Tauch A."/>
        </authorList>
    </citation>
    <scope>NUCLEOTIDE SEQUENCE [LARGE SCALE GENOMIC DNA]</scope>
    <source>
        <strain evidence="2 3">DSM 45274</strain>
    </source>
</reference>
<accession>A0A0G3GUP0</accession>
<dbReference type="Gene3D" id="3.30.2390.20">
    <property type="entry name" value="Type VII secretion system EccB, repeat 1 domain"/>
    <property type="match status" value="1"/>
</dbReference>
<gene>
    <name evidence="2" type="primary">eccB</name>
    <name evidence="2" type="ORF">CMUST_02625</name>
</gene>
<feature type="transmembrane region" description="Helical" evidence="1">
    <location>
        <begin position="43"/>
        <end position="64"/>
    </location>
</feature>
<name>A0A0G3GUP0_9CORY</name>
<evidence type="ECO:0000313" key="3">
    <source>
        <dbReference type="Proteomes" id="UP000035199"/>
    </source>
</evidence>
<keyword evidence="1" id="KW-0812">Transmembrane</keyword>
<dbReference type="NCBIfam" id="TIGR03919">
    <property type="entry name" value="T7SS_EccB"/>
    <property type="match status" value="1"/>
</dbReference>
<dbReference type="InterPro" id="IPR044857">
    <property type="entry name" value="T7SS_EccB_R1"/>
</dbReference>
<dbReference type="GO" id="GO:0005576">
    <property type="term" value="C:extracellular region"/>
    <property type="evidence" value="ECO:0007669"/>
    <property type="project" value="TreeGrafter"/>
</dbReference>
<dbReference type="PANTHER" id="PTHR40765:SF2">
    <property type="entry name" value="ESX-2 SECRETION SYSTEM ATPASE ECCB2"/>
    <property type="match status" value="1"/>
</dbReference>
<organism evidence="2 3">
    <name type="scientific">Corynebacterium mustelae</name>
    <dbReference type="NCBI Taxonomy" id="571915"/>
    <lineage>
        <taxon>Bacteria</taxon>
        <taxon>Bacillati</taxon>
        <taxon>Actinomycetota</taxon>
        <taxon>Actinomycetes</taxon>
        <taxon>Mycobacteriales</taxon>
        <taxon>Corynebacteriaceae</taxon>
        <taxon>Corynebacterium</taxon>
    </lineage>
</organism>
<proteinExistence type="predicted"/>
<evidence type="ECO:0000256" key="1">
    <source>
        <dbReference type="SAM" id="Phobius"/>
    </source>
</evidence>
<dbReference type="Pfam" id="PF05108">
    <property type="entry name" value="T7SS_ESX1_EccB"/>
    <property type="match status" value="1"/>
</dbReference>
<dbReference type="Proteomes" id="UP000035199">
    <property type="component" value="Chromosome"/>
</dbReference>
<dbReference type="PATRIC" id="fig|571915.4.peg.556"/>
<protein>
    <submittedName>
        <fullName evidence="2">Type VII secretion protein EccB, Actinobacterial</fullName>
    </submittedName>
</protein>
<keyword evidence="1" id="KW-0472">Membrane</keyword>
<reference evidence="3" key="2">
    <citation type="submission" date="2015-05" db="EMBL/GenBank/DDBJ databases">
        <title>Complete genome sequence of Corynebacterium mustelae DSM 45274, isolated from various tissues of a male ferret with lethal sepsis.</title>
        <authorList>
            <person name="Ruckert C."/>
            <person name="Albersmeier A."/>
            <person name="Winkler A."/>
            <person name="Tauch A."/>
        </authorList>
    </citation>
    <scope>NUCLEOTIDE SEQUENCE [LARGE SCALE GENOMIC DNA]</scope>
    <source>
        <strain evidence="3">DSM 45274</strain>
    </source>
</reference>
<dbReference type="AlphaFoldDB" id="A0A0G3GUP0"/>
<keyword evidence="1" id="KW-1133">Transmembrane helix</keyword>
<dbReference type="PANTHER" id="PTHR40765">
    <property type="entry name" value="ESX-2 SECRETION SYSTEM ATPASE ECCB2"/>
    <property type="match status" value="1"/>
</dbReference>